<feature type="domain" description="Serine aminopeptidase S33" evidence="2">
    <location>
        <begin position="54"/>
        <end position="293"/>
    </location>
</feature>
<proteinExistence type="predicted"/>
<name>A0A081L7E7_9BACI</name>
<keyword evidence="4" id="KW-1185">Reference proteome</keyword>
<dbReference type="SUPFAM" id="SSF53474">
    <property type="entry name" value="alpha/beta-Hydrolases"/>
    <property type="match status" value="1"/>
</dbReference>
<evidence type="ECO:0000313" key="4">
    <source>
        <dbReference type="Proteomes" id="UP000028091"/>
    </source>
</evidence>
<dbReference type="Proteomes" id="UP000028091">
    <property type="component" value="Unassembled WGS sequence"/>
</dbReference>
<reference evidence="3 4" key="1">
    <citation type="submission" date="2012-09" db="EMBL/GenBank/DDBJ databases">
        <title>Genome Sequence of Bacillus sp. DW5-4.</title>
        <authorList>
            <person name="Lai Q."/>
            <person name="Liu Y."/>
            <person name="Shao Z."/>
        </authorList>
    </citation>
    <scope>NUCLEOTIDE SEQUENCE [LARGE SCALE GENOMIC DNA]</scope>
    <source>
        <strain evidence="3 4">DW5-4</strain>
    </source>
</reference>
<dbReference type="eggNOG" id="COG1073">
    <property type="taxonomic scope" value="Bacteria"/>
</dbReference>
<dbReference type="PANTHER" id="PTHR43265:SF1">
    <property type="entry name" value="ESTERASE ESTD"/>
    <property type="match status" value="1"/>
</dbReference>
<dbReference type="Gene3D" id="3.40.50.1820">
    <property type="entry name" value="alpha/beta hydrolase"/>
    <property type="match status" value="1"/>
</dbReference>
<dbReference type="InterPro" id="IPR022742">
    <property type="entry name" value="Hydrolase_4"/>
</dbReference>
<feature type="transmembrane region" description="Helical" evidence="1">
    <location>
        <begin position="5"/>
        <end position="23"/>
    </location>
</feature>
<protein>
    <submittedName>
        <fullName evidence="3">Hydrolase</fullName>
    </submittedName>
</protein>
<accession>A0A081L7E7</accession>
<dbReference type="Pfam" id="PF12146">
    <property type="entry name" value="Hydrolase_4"/>
    <property type="match status" value="1"/>
</dbReference>
<dbReference type="PANTHER" id="PTHR43265">
    <property type="entry name" value="ESTERASE ESTD"/>
    <property type="match status" value="1"/>
</dbReference>
<keyword evidence="3" id="KW-0378">Hydrolase</keyword>
<dbReference type="RefSeq" id="WP_034324587.1">
    <property type="nucleotide sequence ID" value="NZ_JOTP01000030.1"/>
</dbReference>
<comment type="caution">
    <text evidence="3">The sequence shown here is derived from an EMBL/GenBank/DDBJ whole genome shotgun (WGS) entry which is preliminary data.</text>
</comment>
<evidence type="ECO:0000256" key="1">
    <source>
        <dbReference type="SAM" id="Phobius"/>
    </source>
</evidence>
<keyword evidence="1" id="KW-0812">Transmembrane</keyword>
<dbReference type="InterPro" id="IPR029058">
    <property type="entry name" value="AB_hydrolase_fold"/>
</dbReference>
<dbReference type="AlphaFoldDB" id="A0A081L7E7"/>
<evidence type="ECO:0000259" key="2">
    <source>
        <dbReference type="Pfam" id="PF12146"/>
    </source>
</evidence>
<keyword evidence="1" id="KW-0472">Membrane</keyword>
<dbReference type="EMBL" id="JOTP01000030">
    <property type="protein sequence ID" value="KEP25173.1"/>
    <property type="molecule type" value="Genomic_DNA"/>
</dbReference>
<sequence length="336" mass="38204">MKKRVWLILAAAALIFIVTFVFYENNFNMNEKEVVIETVDGTLSGIVTTPKKEPIKGIVLFVHGDGAQNAQYDGGYRPLMERFAKQGYASISWDKPGVGQSDGNWLNQSMEDRANEVDHVIEWAKKEPDLYSKQIILWGASQAGWVIPKVMTARTDITASILVGPAVNWMRQGRYYTLQTLKEADASDEQIQKTIKKEDEQNTLLLEGATFRMYQKKTGDQDMTKDRFEFIQKNMKADATSDIKNIQSPIYLVLAQNDRNVDSAETKRIYEKEVAPKWLHVQTIDGVEHSMLNPRIHHSNTLITLAAIAAPKDFLISQAYLDHCEHILEQLKTPSR</sequence>
<dbReference type="OrthoDB" id="9809549at2"/>
<keyword evidence="1" id="KW-1133">Transmembrane helix</keyword>
<evidence type="ECO:0000313" key="3">
    <source>
        <dbReference type="EMBL" id="KEP25173.1"/>
    </source>
</evidence>
<organism evidence="3 4">
    <name type="scientific">Bacillus zhangzhouensis</name>
    <dbReference type="NCBI Taxonomy" id="1178540"/>
    <lineage>
        <taxon>Bacteria</taxon>
        <taxon>Bacillati</taxon>
        <taxon>Bacillota</taxon>
        <taxon>Bacilli</taxon>
        <taxon>Bacillales</taxon>
        <taxon>Bacillaceae</taxon>
        <taxon>Bacillus</taxon>
    </lineage>
</organism>
<dbReference type="InterPro" id="IPR053145">
    <property type="entry name" value="AB_hydrolase_Est10"/>
</dbReference>
<dbReference type="GO" id="GO:0052689">
    <property type="term" value="F:carboxylic ester hydrolase activity"/>
    <property type="evidence" value="ECO:0007669"/>
    <property type="project" value="TreeGrafter"/>
</dbReference>
<gene>
    <name evidence="3" type="ORF">BA70_11690</name>
</gene>